<protein>
    <submittedName>
        <fullName evidence="1">SFRICE_018942</fullName>
    </submittedName>
</protein>
<gene>
    <name evidence="1" type="ORF">SFRICE_018942</name>
</gene>
<name>A0A2H1WHZ9_SPOFR</name>
<dbReference type="AlphaFoldDB" id="A0A2H1WHZ9"/>
<sequence>MLIFYFMVRRLRFHSLFFTVNEQTDHLMVSNRRHPALQVRWRAFGVKNLRIVGESGIGKGGNWASSNLTHETKHYASVVSRRFSVTPCSTGVLVNEQTDRLMVSNSRRKWIHETLKAIQFSVRPWYHSGRADTFVKKHGSPTFNG</sequence>
<evidence type="ECO:0000313" key="1">
    <source>
        <dbReference type="EMBL" id="SOQ52688.1"/>
    </source>
</evidence>
<proteinExistence type="predicted"/>
<accession>A0A2H1WHZ9</accession>
<reference evidence="1" key="1">
    <citation type="submission" date="2016-07" db="EMBL/GenBank/DDBJ databases">
        <authorList>
            <person name="Bretaudeau A."/>
        </authorList>
    </citation>
    <scope>NUCLEOTIDE SEQUENCE</scope>
    <source>
        <strain evidence="1">Rice</strain>
        <tissue evidence="1">Whole body</tissue>
    </source>
</reference>
<dbReference type="EMBL" id="ODYU01008784">
    <property type="protein sequence ID" value="SOQ52688.1"/>
    <property type="molecule type" value="Genomic_DNA"/>
</dbReference>
<organism evidence="1">
    <name type="scientific">Spodoptera frugiperda</name>
    <name type="common">Fall armyworm</name>
    <dbReference type="NCBI Taxonomy" id="7108"/>
    <lineage>
        <taxon>Eukaryota</taxon>
        <taxon>Metazoa</taxon>
        <taxon>Ecdysozoa</taxon>
        <taxon>Arthropoda</taxon>
        <taxon>Hexapoda</taxon>
        <taxon>Insecta</taxon>
        <taxon>Pterygota</taxon>
        <taxon>Neoptera</taxon>
        <taxon>Endopterygota</taxon>
        <taxon>Lepidoptera</taxon>
        <taxon>Glossata</taxon>
        <taxon>Ditrysia</taxon>
        <taxon>Noctuoidea</taxon>
        <taxon>Noctuidae</taxon>
        <taxon>Amphipyrinae</taxon>
        <taxon>Spodoptera</taxon>
    </lineage>
</organism>